<dbReference type="GO" id="GO:0003677">
    <property type="term" value="F:DNA binding"/>
    <property type="evidence" value="ECO:0007669"/>
    <property type="project" value="UniProtKB-KW"/>
</dbReference>
<gene>
    <name evidence="6" type="ORF">CI610_00871</name>
</gene>
<proteinExistence type="inferred from homology"/>
<dbReference type="EMBL" id="NSIT01000030">
    <property type="protein sequence ID" value="PJE80146.1"/>
    <property type="molecule type" value="Genomic_DNA"/>
</dbReference>
<comment type="caution">
    <text evidence="6">The sequence shown here is derived from an EMBL/GenBank/DDBJ whole genome shotgun (WGS) entry which is preliminary data.</text>
</comment>
<reference evidence="6" key="1">
    <citation type="journal article" date="2017" name="Appl. Environ. Microbiol.">
        <title>Molecular characterization of an Endozoicomonas-like organism causing infection in king scallop Pecten maximus L.</title>
        <authorList>
            <person name="Cano I."/>
            <person name="van Aerle R."/>
            <person name="Ross S."/>
            <person name="Verner-Jeffreys D.W."/>
            <person name="Paley R.K."/>
            <person name="Rimmer G."/>
            <person name="Ryder D."/>
            <person name="Hooper P."/>
            <person name="Stone D."/>
            <person name="Feist S.W."/>
        </authorList>
    </citation>
    <scope>NUCLEOTIDE SEQUENCE</scope>
</reference>
<dbReference type="NCBIfam" id="NF033592">
    <property type="entry name" value="transpos_IS4_1"/>
    <property type="match status" value="1"/>
</dbReference>
<evidence type="ECO:0000256" key="4">
    <source>
        <dbReference type="ARBA" id="ARBA00023172"/>
    </source>
</evidence>
<evidence type="ECO:0000256" key="2">
    <source>
        <dbReference type="ARBA" id="ARBA00022578"/>
    </source>
</evidence>
<dbReference type="PANTHER" id="PTHR33258">
    <property type="entry name" value="TRANSPOSASE INSL FOR INSERTION SEQUENCE ELEMENT IS186A-RELATED"/>
    <property type="match status" value="1"/>
</dbReference>
<keyword evidence="4" id="KW-0233">DNA recombination</keyword>
<keyword evidence="3" id="KW-0238">DNA-binding</keyword>
<organism evidence="6">
    <name type="scientific">invertebrate metagenome</name>
    <dbReference type="NCBI Taxonomy" id="1711999"/>
    <lineage>
        <taxon>unclassified sequences</taxon>
        <taxon>metagenomes</taxon>
        <taxon>organismal metagenomes</taxon>
    </lineage>
</organism>
<dbReference type="SUPFAM" id="SSF53098">
    <property type="entry name" value="Ribonuclease H-like"/>
    <property type="match status" value="1"/>
</dbReference>
<feature type="domain" description="Transposase IS4-like" evidence="5">
    <location>
        <begin position="219"/>
        <end position="447"/>
    </location>
</feature>
<dbReference type="AlphaFoldDB" id="A0A2H9TA77"/>
<evidence type="ECO:0000256" key="1">
    <source>
        <dbReference type="ARBA" id="ARBA00010075"/>
    </source>
</evidence>
<sequence length="477" mass="54915">MAYPFQKNRKHLCVNSLITTISESYEQIPDVRPNKDPRKITIHDASMSAFAMMHLKYPSLLSFERDKTEQEVRHNLEHLYQIKKRAPCDTSMREILDPIDPAEFKKPFKTLLSNIQRGGLLKAFEFHCGNLKNHYLLPIDGTGLFYSCNNKTPCQECCTKNKGKANEAHYHQLMAACILTRIKKQSYHWLLRLWVRCLGMLSRKIMAFDRRSPFAEFNQILIQDGSSQAVHQALQNALPGRFSKVSPAAVELHAMIDLLNDNFFRVQLTEDTRSERACLPSLPSSLALCPILIDAGYFERDYFAAVDDREGSFICRAPQSINPIICTAIREDGKYLNRYQGKKLKDILSQLPKDLCVDFDGVWPQDKSQVFRLVIRWNGEKKKWVFIVTNLDRSEFTLCEVLQAYRLRWQIELLFKEVKSYSGWHRFNTRSATLVASLILLSFIVATLRRYLAHAAEAGMTDEISTQKAAKSGKSLF</sequence>
<dbReference type="InterPro" id="IPR002559">
    <property type="entry name" value="Transposase_11"/>
</dbReference>
<dbReference type="Pfam" id="PF01609">
    <property type="entry name" value="DDE_Tnp_1"/>
    <property type="match status" value="1"/>
</dbReference>
<name>A0A2H9TA77_9ZZZZ</name>
<protein>
    <recommendedName>
        <fullName evidence="5">Transposase IS4-like domain-containing protein</fullName>
    </recommendedName>
</protein>
<dbReference type="InterPro" id="IPR047952">
    <property type="entry name" value="Transpos_IS4"/>
</dbReference>
<dbReference type="GO" id="GO:0004803">
    <property type="term" value="F:transposase activity"/>
    <property type="evidence" value="ECO:0007669"/>
    <property type="project" value="InterPro"/>
</dbReference>
<dbReference type="PANTHER" id="PTHR33258:SF1">
    <property type="entry name" value="TRANSPOSASE INSL FOR INSERTION SEQUENCE ELEMENT IS186A-RELATED"/>
    <property type="match status" value="1"/>
</dbReference>
<dbReference type="InterPro" id="IPR012337">
    <property type="entry name" value="RNaseH-like_sf"/>
</dbReference>
<comment type="similarity">
    <text evidence="1">Belongs to the transposase 11 family.</text>
</comment>
<evidence type="ECO:0000259" key="5">
    <source>
        <dbReference type="Pfam" id="PF01609"/>
    </source>
</evidence>
<dbReference type="GO" id="GO:0006313">
    <property type="term" value="P:DNA transposition"/>
    <property type="evidence" value="ECO:0007669"/>
    <property type="project" value="InterPro"/>
</dbReference>
<accession>A0A2H9TA77</accession>
<keyword evidence="2" id="KW-0815">Transposition</keyword>
<evidence type="ECO:0000256" key="3">
    <source>
        <dbReference type="ARBA" id="ARBA00023125"/>
    </source>
</evidence>
<evidence type="ECO:0000313" key="6">
    <source>
        <dbReference type="EMBL" id="PJE80146.1"/>
    </source>
</evidence>